<evidence type="ECO:0000256" key="4">
    <source>
        <dbReference type="ARBA" id="ARBA00022723"/>
    </source>
</evidence>
<keyword evidence="6 8" id="KW-0863">Zinc-finger</keyword>
<feature type="zinc finger region" description="C3H1-type" evidence="8">
    <location>
        <begin position="79"/>
        <end position="108"/>
    </location>
</feature>
<evidence type="ECO:0000256" key="8">
    <source>
        <dbReference type="PROSITE-ProRule" id="PRU00723"/>
    </source>
</evidence>
<gene>
    <name evidence="12" type="primary">UNK</name>
    <name evidence="11" type="ORF">TR161682</name>
</gene>
<feature type="non-terminal residue" evidence="11">
    <location>
        <position position="599"/>
    </location>
</feature>
<organism evidence="11">
    <name type="scientific">Schistocephalus solidus</name>
    <name type="common">Tapeworm</name>
    <dbReference type="NCBI Taxonomy" id="70667"/>
    <lineage>
        <taxon>Eukaryota</taxon>
        <taxon>Metazoa</taxon>
        <taxon>Spiralia</taxon>
        <taxon>Lophotrochozoa</taxon>
        <taxon>Platyhelminthes</taxon>
        <taxon>Cestoda</taxon>
        <taxon>Eucestoda</taxon>
        <taxon>Diphyllobothriidea</taxon>
        <taxon>Diphyllobothriidae</taxon>
        <taxon>Schistocephalus</taxon>
    </lineage>
</organism>
<dbReference type="EMBL" id="GEEE01021948">
    <property type="protein sequence ID" value="JAP41277.1"/>
    <property type="molecule type" value="Transcribed_RNA"/>
</dbReference>
<keyword evidence="5" id="KW-0677">Repeat</keyword>
<dbReference type="Pfam" id="PF23035">
    <property type="entry name" value="zf-CCCH_UNK-like_4th"/>
    <property type="match status" value="1"/>
</dbReference>
<proteinExistence type="inferred from homology"/>
<protein>
    <submittedName>
        <fullName evidence="12">RING finger protein unkempt homolog</fullName>
    </submittedName>
</protein>
<evidence type="ECO:0000259" key="10">
    <source>
        <dbReference type="PROSITE" id="PS50103"/>
    </source>
</evidence>
<dbReference type="SUPFAM" id="SSF90229">
    <property type="entry name" value="CCCH zinc finger"/>
    <property type="match status" value="1"/>
</dbReference>
<evidence type="ECO:0000256" key="7">
    <source>
        <dbReference type="ARBA" id="ARBA00022833"/>
    </source>
</evidence>
<dbReference type="EMBL" id="GEEE01010182">
    <property type="protein sequence ID" value="JAP53043.1"/>
    <property type="molecule type" value="Transcribed_RNA"/>
</dbReference>
<evidence type="ECO:0000256" key="2">
    <source>
        <dbReference type="ARBA" id="ARBA00008808"/>
    </source>
</evidence>
<keyword evidence="3" id="KW-0963">Cytoplasm</keyword>
<dbReference type="Gene3D" id="3.30.1370.210">
    <property type="match status" value="2"/>
</dbReference>
<evidence type="ECO:0000313" key="12">
    <source>
        <dbReference type="EMBL" id="JAP53043.1"/>
    </source>
</evidence>
<evidence type="ECO:0000256" key="9">
    <source>
        <dbReference type="SAM" id="MobiDB-lite"/>
    </source>
</evidence>
<dbReference type="GO" id="GO:0008270">
    <property type="term" value="F:zinc ion binding"/>
    <property type="evidence" value="ECO:0007669"/>
    <property type="project" value="UniProtKB-KW"/>
</dbReference>
<dbReference type="InterPro" id="IPR045234">
    <property type="entry name" value="Unkempt-like"/>
</dbReference>
<accession>A0A0X3NL78</accession>
<feature type="domain" description="C3H1-type" evidence="10">
    <location>
        <begin position="79"/>
        <end position="108"/>
    </location>
</feature>
<evidence type="ECO:0000313" key="11">
    <source>
        <dbReference type="EMBL" id="JAP40375.1"/>
    </source>
</evidence>
<feature type="zinc finger region" description="C3H1-type" evidence="8">
    <location>
        <begin position="275"/>
        <end position="303"/>
    </location>
</feature>
<feature type="region of interest" description="Disordered" evidence="9">
    <location>
        <begin position="564"/>
        <end position="599"/>
    </location>
</feature>
<feature type="compositionally biased region" description="Polar residues" evidence="9">
    <location>
        <begin position="565"/>
        <end position="586"/>
    </location>
</feature>
<dbReference type="InterPro" id="IPR040594">
    <property type="entry name" value="UNK_Znf_1"/>
</dbReference>
<dbReference type="InterPro" id="IPR036855">
    <property type="entry name" value="Znf_CCCH_sf"/>
</dbReference>
<dbReference type="PROSITE" id="PS50103">
    <property type="entry name" value="ZF_C3H1"/>
    <property type="match status" value="2"/>
</dbReference>
<dbReference type="AlphaFoldDB" id="A0A0X3NL78"/>
<dbReference type="SMART" id="SM00356">
    <property type="entry name" value="ZnF_C3H1"/>
    <property type="match status" value="5"/>
</dbReference>
<dbReference type="InterPro" id="IPR057296">
    <property type="entry name" value="UNK_Znf_5"/>
</dbReference>
<dbReference type="Pfam" id="PF00642">
    <property type="entry name" value="zf-CCCH"/>
    <property type="match status" value="1"/>
</dbReference>
<comment type="similarity">
    <text evidence="2">Belongs to the unkempt family.</text>
</comment>
<reference evidence="11" key="1">
    <citation type="submission" date="2016-01" db="EMBL/GenBank/DDBJ databases">
        <title>Reference transcriptome for the parasite Schistocephalus solidus: insights into the molecular evolution of parasitism.</title>
        <authorList>
            <person name="Hebert F.O."/>
            <person name="Grambauer S."/>
            <person name="Barber I."/>
            <person name="Landry C.R."/>
            <person name="Aubin-Horth N."/>
        </authorList>
    </citation>
    <scope>NUCLEOTIDE SEQUENCE</scope>
</reference>
<dbReference type="Pfam" id="PF23261">
    <property type="entry name" value="zf-CCCH_11"/>
    <property type="match status" value="1"/>
</dbReference>
<keyword evidence="4 8" id="KW-0479">Metal-binding</keyword>
<dbReference type="PANTHER" id="PTHR14493">
    <property type="entry name" value="UNKEMPT FAMILY MEMBER"/>
    <property type="match status" value="1"/>
</dbReference>
<dbReference type="InterPro" id="IPR057295">
    <property type="entry name" value="UNK_Znf_4"/>
</dbReference>
<feature type="compositionally biased region" description="Low complexity" evidence="9">
    <location>
        <begin position="422"/>
        <end position="436"/>
    </location>
</feature>
<evidence type="ECO:0000256" key="6">
    <source>
        <dbReference type="ARBA" id="ARBA00022771"/>
    </source>
</evidence>
<evidence type="ECO:0000256" key="5">
    <source>
        <dbReference type="ARBA" id="ARBA00022737"/>
    </source>
</evidence>
<feature type="domain" description="C3H1-type" evidence="10">
    <location>
        <begin position="275"/>
        <end position="303"/>
    </location>
</feature>
<dbReference type="GO" id="GO:0005737">
    <property type="term" value="C:cytoplasm"/>
    <property type="evidence" value="ECO:0007669"/>
    <property type="project" value="UniProtKB-SubCell"/>
</dbReference>
<evidence type="ECO:0000256" key="1">
    <source>
        <dbReference type="ARBA" id="ARBA00004496"/>
    </source>
</evidence>
<dbReference type="EMBL" id="GEEE01022850">
    <property type="protein sequence ID" value="JAP40375.1"/>
    <property type="molecule type" value="Transcribed_RNA"/>
</dbReference>
<dbReference type="PANTHER" id="PTHR14493:SF50">
    <property type="entry name" value="RING FINGER PROTEIN UNKEMPT"/>
    <property type="match status" value="1"/>
</dbReference>
<sequence>MIMVISPGSLHLQKTSRQPPKGMERSRHLKYLNEFRTSQCPLFLEQQCQNHRPYTCFYWHFPNQRRRRPVKREDGTFNYNPDVYCDKYDENAGTCPDGDACPYAHRNAGDTERRYHPRYFKTGNCIYETTETGACVKNGLHCAFAHGPDDLRLPVYDIREIQDSSSKVTVNLPASLEKERVLSEDPKWNDMRHVMARYKTELCKKPPRMCRQGYSCPYYHNGKDKRRMPDRWHYRSTPCPAVRPGEEWLDSSQCEIGDACTYCHTRTEQQFHPEIYKSTKCNDVLNSGYCPRGPFCAFAHDDTEMAIGRDYLANFQHFPLSPQSTATATGAIVAPTSAALSGQQFLQLRGHRTASGGAGHDLDLFSPGGSSAIFSPNSSPSSSGHVGVGNPAIRGLHWPPCSTPILPGMKLGVQSKGRHRSGSSVSSETAGSVVSGTQSGPMAVAGVREVTPPFPVFSTSSGLSPVGLGPYARKSGNVGYFQQLAQHQSHLQRQKGLSEANSISPLPTRLGQQVAMTRPCRKLASSVTDPKFNSLRVELGGGSVALDNLARLSSQTTFAGKIVQPRQSPQRLFSNQSAAARLSRSTQQQQHQQQQQQQQ</sequence>
<dbReference type="Pfam" id="PF18384">
    <property type="entry name" value="zf_CCCH_5"/>
    <property type="match status" value="1"/>
</dbReference>
<feature type="region of interest" description="Disordered" evidence="9">
    <location>
        <begin position="409"/>
        <end position="439"/>
    </location>
</feature>
<dbReference type="Pfam" id="PF25427">
    <property type="entry name" value="zf-CCCH_UNK"/>
    <property type="match status" value="1"/>
</dbReference>
<comment type="subcellular location">
    <subcellularLocation>
        <location evidence="1">Cytoplasm</location>
    </subcellularLocation>
</comment>
<keyword evidence="7 8" id="KW-0862">Zinc</keyword>
<dbReference type="InterPro" id="IPR000571">
    <property type="entry name" value="Znf_CCCH"/>
</dbReference>
<evidence type="ECO:0000256" key="3">
    <source>
        <dbReference type="ARBA" id="ARBA00022490"/>
    </source>
</evidence>
<feature type="compositionally biased region" description="Low complexity" evidence="9">
    <location>
        <begin position="587"/>
        <end position="599"/>
    </location>
</feature>
<name>A0A0X3NL78_SCHSO</name>